<dbReference type="Pfam" id="PF00989">
    <property type="entry name" value="PAS"/>
    <property type="match status" value="1"/>
</dbReference>
<dbReference type="InterPro" id="IPR037522">
    <property type="entry name" value="HD_GYP_dom"/>
</dbReference>
<dbReference type="PROSITE" id="PS50112">
    <property type="entry name" value="PAS"/>
    <property type="match status" value="1"/>
</dbReference>
<dbReference type="Pfam" id="PF13487">
    <property type="entry name" value="HD_5"/>
    <property type="match status" value="1"/>
</dbReference>
<dbReference type="AlphaFoldDB" id="A0A1T4VYC8"/>
<reference evidence="3 4" key="1">
    <citation type="submission" date="2017-02" db="EMBL/GenBank/DDBJ databases">
        <authorList>
            <person name="Peterson S.W."/>
        </authorList>
    </citation>
    <scope>NUCLEOTIDE SEQUENCE [LARGE SCALE GENOMIC DNA]</scope>
    <source>
        <strain evidence="3 4">ATCC 35992</strain>
    </source>
</reference>
<dbReference type="SMART" id="SM00091">
    <property type="entry name" value="PAS"/>
    <property type="match status" value="1"/>
</dbReference>
<dbReference type="CDD" id="cd00130">
    <property type="entry name" value="PAS"/>
    <property type="match status" value="1"/>
</dbReference>
<name>A0A1T4VYC8_9FIRM</name>
<organism evidence="3 4">
    <name type="scientific">Eubacterium uniforme</name>
    <dbReference type="NCBI Taxonomy" id="39495"/>
    <lineage>
        <taxon>Bacteria</taxon>
        <taxon>Bacillati</taxon>
        <taxon>Bacillota</taxon>
        <taxon>Clostridia</taxon>
        <taxon>Eubacteriales</taxon>
        <taxon>Eubacteriaceae</taxon>
        <taxon>Eubacterium</taxon>
    </lineage>
</organism>
<dbReference type="Proteomes" id="UP000190814">
    <property type="component" value="Unassembled WGS sequence"/>
</dbReference>
<evidence type="ECO:0000313" key="4">
    <source>
        <dbReference type="Proteomes" id="UP000190814"/>
    </source>
</evidence>
<proteinExistence type="predicted"/>
<dbReference type="PANTHER" id="PTHR43155:SF2">
    <property type="entry name" value="CYCLIC DI-GMP PHOSPHODIESTERASE PA4108"/>
    <property type="match status" value="1"/>
</dbReference>
<dbReference type="PROSITE" id="PS51832">
    <property type="entry name" value="HD_GYP"/>
    <property type="match status" value="1"/>
</dbReference>
<sequence length="449" mass="51670">MDKKKRDLFFENIVTNISDGLIAIDLDGTIFFVNPSAERILAIPSVILLGTKVSSLMVDESSENDEFFQCILDAVYEKKPVDSMVSFYQNGRELRLHLVASVLMEKEEPMGIVVTFYDLTALVSMNEKNARLNRALSESLDRFIQVMIGAIEARTPYNANHTRSMVMYAKKYLDWLEANGDRRVRSIRKPFIASVWLHDIGKLVIPKSIMDKARRLGSHEKDVMHRIELAIMCERLRMANDPSTKRSANRRIKQLEDAGEIIMAANIVGYLNDEMSAKIEKISKMNVLTPTGEKVKLLDKYEKDSLLIRRGTLTDEERMVIQSHVIHTKEMLDQMDFSEVYGEVSTWASNHHEFLDGSGYPQGLKGDQISWECRLLTIIDIYDSITADDRPYKPAMPPERAFDVLRSMCREGKLDLEVTESFYESMAWDREQNEYFDDVVFQEVKDDED</sequence>
<dbReference type="Gene3D" id="3.30.450.20">
    <property type="entry name" value="PAS domain"/>
    <property type="match status" value="1"/>
</dbReference>
<evidence type="ECO:0000313" key="3">
    <source>
        <dbReference type="EMBL" id="SKA70014.1"/>
    </source>
</evidence>
<feature type="domain" description="PAS" evidence="1">
    <location>
        <begin position="6"/>
        <end position="50"/>
    </location>
</feature>
<gene>
    <name evidence="3" type="ORF">SAMN02745111_01965</name>
</gene>
<feature type="domain" description="HD-GYP" evidence="2">
    <location>
        <begin position="235"/>
        <end position="438"/>
    </location>
</feature>
<dbReference type="OrthoDB" id="176203at2"/>
<dbReference type="InterPro" id="IPR000014">
    <property type="entry name" value="PAS"/>
</dbReference>
<evidence type="ECO:0000259" key="1">
    <source>
        <dbReference type="PROSITE" id="PS50112"/>
    </source>
</evidence>
<accession>A0A1T4VYC8</accession>
<dbReference type="STRING" id="39495.SAMN02745111_01965"/>
<dbReference type="NCBIfam" id="TIGR00229">
    <property type="entry name" value="sensory_box"/>
    <property type="match status" value="1"/>
</dbReference>
<dbReference type="Gene3D" id="1.10.3210.10">
    <property type="entry name" value="Hypothetical protein af1432"/>
    <property type="match status" value="2"/>
</dbReference>
<dbReference type="GO" id="GO:0006355">
    <property type="term" value="P:regulation of DNA-templated transcription"/>
    <property type="evidence" value="ECO:0007669"/>
    <property type="project" value="InterPro"/>
</dbReference>
<dbReference type="SUPFAM" id="SSF55785">
    <property type="entry name" value="PYP-like sensor domain (PAS domain)"/>
    <property type="match status" value="1"/>
</dbReference>
<dbReference type="RefSeq" id="WP_078766804.1">
    <property type="nucleotide sequence ID" value="NZ_FUXZ01000012.1"/>
</dbReference>
<keyword evidence="4" id="KW-1185">Reference proteome</keyword>
<dbReference type="CDD" id="cd00077">
    <property type="entry name" value="HDc"/>
    <property type="match status" value="1"/>
</dbReference>
<evidence type="ECO:0000259" key="2">
    <source>
        <dbReference type="PROSITE" id="PS51832"/>
    </source>
</evidence>
<dbReference type="SUPFAM" id="SSF109604">
    <property type="entry name" value="HD-domain/PDEase-like"/>
    <property type="match status" value="1"/>
</dbReference>
<dbReference type="InterPro" id="IPR035965">
    <property type="entry name" value="PAS-like_dom_sf"/>
</dbReference>
<dbReference type="EMBL" id="FUXZ01000012">
    <property type="protein sequence ID" value="SKA70014.1"/>
    <property type="molecule type" value="Genomic_DNA"/>
</dbReference>
<protein>
    <submittedName>
        <fullName evidence="3">PAS domain S-box-containing protein</fullName>
    </submittedName>
</protein>
<dbReference type="PANTHER" id="PTHR43155">
    <property type="entry name" value="CYCLIC DI-GMP PHOSPHODIESTERASE PA4108-RELATED"/>
    <property type="match status" value="1"/>
</dbReference>
<dbReference type="InterPro" id="IPR003607">
    <property type="entry name" value="HD/PDEase_dom"/>
</dbReference>
<dbReference type="InterPro" id="IPR013767">
    <property type="entry name" value="PAS_fold"/>
</dbReference>